<evidence type="ECO:0000256" key="1">
    <source>
        <dbReference type="SAM" id="MobiDB-lite"/>
    </source>
</evidence>
<dbReference type="Proteomes" id="UP000829354">
    <property type="component" value="Chromosome I"/>
</dbReference>
<feature type="region of interest" description="Disordered" evidence="1">
    <location>
        <begin position="1"/>
        <end position="126"/>
    </location>
</feature>
<dbReference type="SUPFAM" id="SSF55550">
    <property type="entry name" value="SH2 domain"/>
    <property type="match status" value="1"/>
</dbReference>
<accession>A0AAE9E313</accession>
<feature type="compositionally biased region" description="Basic and acidic residues" evidence="1">
    <location>
        <begin position="62"/>
        <end position="75"/>
    </location>
</feature>
<feature type="compositionally biased region" description="Polar residues" evidence="1">
    <location>
        <begin position="110"/>
        <end position="125"/>
    </location>
</feature>
<sequence>MRQNKGKNLQRGPAEKRRSMEAQEESRDKEAKTATAPKKDLKSPATPKTPSPNPSSNKGNKQSREKNESSADKLSGRVIRAKKKPSCEADVKESSSSPPKTDAQKEVVKESSSTYGSSWHSARPQTTKKDFQTLEEHIYKMPNFHGYICREDVTILLKNSGDWLVRLSVQPCKENEKKASKGAKSVERGSKARGSKNRSKDNNMVFVISVHCIRIPTPPSVSSLCLGIPSRRH</sequence>
<proteinExistence type="predicted"/>
<gene>
    <name evidence="2" type="ORF">L5515_002027</name>
</gene>
<evidence type="ECO:0008006" key="4">
    <source>
        <dbReference type="Google" id="ProtNLM"/>
    </source>
</evidence>
<feature type="compositionally biased region" description="Basic and acidic residues" evidence="1">
    <location>
        <begin position="13"/>
        <end position="42"/>
    </location>
</feature>
<feature type="region of interest" description="Disordered" evidence="1">
    <location>
        <begin position="174"/>
        <end position="198"/>
    </location>
</feature>
<feature type="compositionally biased region" description="Basic and acidic residues" evidence="1">
    <location>
        <begin position="174"/>
        <end position="190"/>
    </location>
</feature>
<keyword evidence="3" id="KW-1185">Reference proteome</keyword>
<reference evidence="2 3" key="1">
    <citation type="submission" date="2022-04" db="EMBL/GenBank/DDBJ databases">
        <title>Chromosome-level reference genomes for two strains of Caenorhabditis briggsae: an improved platform for comparative genomics.</title>
        <authorList>
            <person name="Stevens L."/>
            <person name="Andersen E."/>
        </authorList>
    </citation>
    <scope>NUCLEOTIDE SEQUENCE [LARGE SCALE GENOMIC DNA]</scope>
    <source>
        <strain evidence="2">VX34</strain>
        <tissue evidence="2">Whole-organism</tissue>
    </source>
</reference>
<dbReference type="InterPro" id="IPR036860">
    <property type="entry name" value="SH2_dom_sf"/>
</dbReference>
<evidence type="ECO:0000313" key="3">
    <source>
        <dbReference type="Proteomes" id="UP000829354"/>
    </source>
</evidence>
<organism evidence="2 3">
    <name type="scientific">Caenorhabditis briggsae</name>
    <dbReference type="NCBI Taxonomy" id="6238"/>
    <lineage>
        <taxon>Eukaryota</taxon>
        <taxon>Metazoa</taxon>
        <taxon>Ecdysozoa</taxon>
        <taxon>Nematoda</taxon>
        <taxon>Chromadorea</taxon>
        <taxon>Rhabditida</taxon>
        <taxon>Rhabditina</taxon>
        <taxon>Rhabditomorpha</taxon>
        <taxon>Rhabditoidea</taxon>
        <taxon>Rhabditidae</taxon>
        <taxon>Peloderinae</taxon>
        <taxon>Caenorhabditis</taxon>
    </lineage>
</organism>
<protein>
    <recommendedName>
        <fullName evidence="4">SH2 domain-containing protein</fullName>
    </recommendedName>
</protein>
<dbReference type="AlphaFoldDB" id="A0AAE9E313"/>
<evidence type="ECO:0000313" key="2">
    <source>
        <dbReference type="EMBL" id="UMM14047.1"/>
    </source>
</evidence>
<name>A0AAE9E313_CAEBR</name>
<dbReference type="EMBL" id="CP092620">
    <property type="protein sequence ID" value="UMM14047.1"/>
    <property type="molecule type" value="Genomic_DNA"/>
</dbReference>